<sequence>MQPVVTITPAQLPEVLLRVATVRPVHVWGAPGIGKSSLVEEFAAAVGMDCVTLLGTQLAPEDLIGVPRIVTGPDGTDRSRFAPPEMIARDSAYVLFLDELNGSSTEVQKAFYSLVLNRRLGGYELPAGSVVIAAGNRAADQAIVHPMSSALANRFVHVHLRASASDWLRWAAGAGIHPHVVDYVRNRPDHLWVAPPKTEQPFSTPRSWHALSDVLHAWGPRISYEQVGMLAHGCVSAEHAASFQAFVRIREHAYDLDAILAGDLRWPAGPGDGDLLHFLAMSLRARLVKELPASRVGAPPTAVRLAVRAKALLVELAEISAEIAQLVLAGDDDGNPVLPSWFLTETVRDLPRLVAARAS</sequence>
<organism evidence="2 3">
    <name type="scientific">Frankia nepalensis</name>
    <dbReference type="NCBI Taxonomy" id="1836974"/>
    <lineage>
        <taxon>Bacteria</taxon>
        <taxon>Bacillati</taxon>
        <taxon>Actinomycetota</taxon>
        <taxon>Actinomycetes</taxon>
        <taxon>Frankiales</taxon>
        <taxon>Frankiaceae</taxon>
        <taxon>Frankia</taxon>
    </lineage>
</organism>
<evidence type="ECO:0000313" key="2">
    <source>
        <dbReference type="EMBL" id="MBL7626281.1"/>
    </source>
</evidence>
<reference evidence="2" key="1">
    <citation type="submission" date="2020-12" db="EMBL/GenBank/DDBJ databases">
        <title>Genomic characterization of non-nitrogen-fixing Frankia strains.</title>
        <authorList>
            <person name="Carlos-Shanley C."/>
            <person name="Guerra T."/>
            <person name="Hahn D."/>
        </authorList>
    </citation>
    <scope>NUCLEOTIDE SEQUENCE</scope>
    <source>
        <strain evidence="2">CN6</strain>
    </source>
</reference>
<feature type="domain" description="ATPase dynein-related AAA" evidence="1">
    <location>
        <begin position="27"/>
        <end position="155"/>
    </location>
</feature>
<dbReference type="GO" id="GO:0005524">
    <property type="term" value="F:ATP binding"/>
    <property type="evidence" value="ECO:0007669"/>
    <property type="project" value="InterPro"/>
</dbReference>
<proteinExistence type="predicted"/>
<keyword evidence="3" id="KW-1185">Reference proteome</keyword>
<name>A0A937UQ49_9ACTN</name>
<dbReference type="SUPFAM" id="SSF52540">
    <property type="entry name" value="P-loop containing nucleoside triphosphate hydrolases"/>
    <property type="match status" value="1"/>
</dbReference>
<dbReference type="AlphaFoldDB" id="A0A937UQ49"/>
<accession>A0A937UQ49</accession>
<comment type="caution">
    <text evidence="2">The sequence shown here is derived from an EMBL/GenBank/DDBJ whole genome shotgun (WGS) entry which is preliminary data.</text>
</comment>
<dbReference type="InterPro" id="IPR027417">
    <property type="entry name" value="P-loop_NTPase"/>
</dbReference>
<evidence type="ECO:0000313" key="3">
    <source>
        <dbReference type="Proteomes" id="UP000604475"/>
    </source>
</evidence>
<dbReference type="GO" id="GO:0016887">
    <property type="term" value="F:ATP hydrolysis activity"/>
    <property type="evidence" value="ECO:0007669"/>
    <property type="project" value="InterPro"/>
</dbReference>
<gene>
    <name evidence="2" type="ORF">I7412_03645</name>
</gene>
<evidence type="ECO:0000259" key="1">
    <source>
        <dbReference type="Pfam" id="PF07728"/>
    </source>
</evidence>
<dbReference type="InterPro" id="IPR011704">
    <property type="entry name" value="ATPase_dyneun-rel_AAA"/>
</dbReference>
<dbReference type="RefSeq" id="WP_203000544.1">
    <property type="nucleotide sequence ID" value="NZ_JADWYU010000135.1"/>
</dbReference>
<dbReference type="Gene3D" id="3.40.50.300">
    <property type="entry name" value="P-loop containing nucleotide triphosphate hydrolases"/>
    <property type="match status" value="1"/>
</dbReference>
<dbReference type="Pfam" id="PF07728">
    <property type="entry name" value="AAA_5"/>
    <property type="match status" value="1"/>
</dbReference>
<dbReference type="EMBL" id="JAEACQ010000125">
    <property type="protein sequence ID" value="MBL7626281.1"/>
    <property type="molecule type" value="Genomic_DNA"/>
</dbReference>
<protein>
    <submittedName>
        <fullName evidence="2">AAA family ATPase</fullName>
    </submittedName>
</protein>
<dbReference type="Proteomes" id="UP000604475">
    <property type="component" value="Unassembled WGS sequence"/>
</dbReference>